<dbReference type="PANTHER" id="PTHR42840">
    <property type="entry name" value="NAD(P)-BINDING ROSSMANN-FOLD SUPERFAMILY PROTEIN-RELATED"/>
    <property type="match status" value="1"/>
</dbReference>
<feature type="domain" description="Gfo/Idh/MocA-like oxidoreductase N-terminal" evidence="2">
    <location>
        <begin position="26"/>
        <end position="97"/>
    </location>
</feature>
<dbReference type="SUPFAM" id="SSF55347">
    <property type="entry name" value="Glyceraldehyde-3-phosphate dehydrogenase-like, C-terminal domain"/>
    <property type="match status" value="1"/>
</dbReference>
<dbReference type="PANTHER" id="PTHR42840:SF3">
    <property type="entry name" value="BINDING ROSSMANN FOLD OXIDOREDUCTASE, PUTATIVE (AFU_ORTHOLOGUE AFUA_2G10240)-RELATED"/>
    <property type="match status" value="1"/>
</dbReference>
<accession>A0A9P4S2V5</accession>
<dbReference type="InterPro" id="IPR036291">
    <property type="entry name" value="NAD(P)-bd_dom_sf"/>
</dbReference>
<evidence type="ECO:0000256" key="1">
    <source>
        <dbReference type="ARBA" id="ARBA00023002"/>
    </source>
</evidence>
<protein>
    <recommendedName>
        <fullName evidence="2">Gfo/Idh/MocA-like oxidoreductase N-terminal domain-containing protein</fullName>
    </recommendedName>
</protein>
<dbReference type="EMBL" id="MU006127">
    <property type="protein sequence ID" value="KAF2834170.1"/>
    <property type="molecule type" value="Genomic_DNA"/>
</dbReference>
<comment type="caution">
    <text evidence="3">The sequence shown here is derived from an EMBL/GenBank/DDBJ whole genome shotgun (WGS) entry which is preliminary data.</text>
</comment>
<name>A0A9P4S2V5_9PEZI</name>
<dbReference type="Gene3D" id="3.40.50.720">
    <property type="entry name" value="NAD(P)-binding Rossmann-like Domain"/>
    <property type="match status" value="1"/>
</dbReference>
<dbReference type="OrthoDB" id="446809at2759"/>
<evidence type="ECO:0000259" key="2">
    <source>
        <dbReference type="Pfam" id="PF01408"/>
    </source>
</evidence>
<dbReference type="Proteomes" id="UP000799429">
    <property type="component" value="Unassembled WGS sequence"/>
</dbReference>
<proteinExistence type="predicted"/>
<keyword evidence="1" id="KW-0560">Oxidoreductase</keyword>
<dbReference type="Pfam" id="PF01408">
    <property type="entry name" value="GFO_IDH_MocA"/>
    <property type="match status" value="1"/>
</dbReference>
<dbReference type="GO" id="GO:0006740">
    <property type="term" value="P:NADPH regeneration"/>
    <property type="evidence" value="ECO:0007669"/>
    <property type="project" value="TreeGrafter"/>
</dbReference>
<dbReference type="InterPro" id="IPR000683">
    <property type="entry name" value="Gfo/Idh/MocA-like_OxRdtase_N"/>
</dbReference>
<dbReference type="SUPFAM" id="SSF51735">
    <property type="entry name" value="NAD(P)-binding Rossmann-fold domains"/>
    <property type="match status" value="1"/>
</dbReference>
<organism evidence="3 4">
    <name type="scientific">Patellaria atrata CBS 101060</name>
    <dbReference type="NCBI Taxonomy" id="1346257"/>
    <lineage>
        <taxon>Eukaryota</taxon>
        <taxon>Fungi</taxon>
        <taxon>Dikarya</taxon>
        <taxon>Ascomycota</taxon>
        <taxon>Pezizomycotina</taxon>
        <taxon>Dothideomycetes</taxon>
        <taxon>Dothideomycetes incertae sedis</taxon>
        <taxon>Patellariales</taxon>
        <taxon>Patellariaceae</taxon>
        <taxon>Patellaria</taxon>
    </lineage>
</organism>
<keyword evidence="4" id="KW-1185">Reference proteome</keyword>
<sequence>MSPVEELVAAFFPDPKEIGWGRQHLEPYKVTLYINYDEMPKHEGLEAVVIATVTTVHAEQSIKAIEKDLHLLCENPLSTSVEIIRSQQVDDAVKKKHYLKVMCGLSRRFDARIFVGCNVHDIDLVLWFFGQDGIVKSVTGIGITAVQPELKKYGDFDMARLMAAGQHDTTEIIETEGKLTVNDRPASSLVEMHEASGVGRGISQHYYGRFEQAFVTEANEFAAACLDNTGLPLKLSGAVQAIKIGCALQESLRSGKKISFDETGNIIEEAKL</sequence>
<dbReference type="AlphaFoldDB" id="A0A9P4S2V5"/>
<dbReference type="Gene3D" id="3.30.360.10">
    <property type="entry name" value="Dihydrodipicolinate Reductase, domain 2"/>
    <property type="match status" value="1"/>
</dbReference>
<dbReference type="GO" id="GO:0000166">
    <property type="term" value="F:nucleotide binding"/>
    <property type="evidence" value="ECO:0007669"/>
    <property type="project" value="InterPro"/>
</dbReference>
<dbReference type="GO" id="GO:0005737">
    <property type="term" value="C:cytoplasm"/>
    <property type="evidence" value="ECO:0007669"/>
    <property type="project" value="TreeGrafter"/>
</dbReference>
<dbReference type="GO" id="GO:0016491">
    <property type="term" value="F:oxidoreductase activity"/>
    <property type="evidence" value="ECO:0007669"/>
    <property type="project" value="UniProtKB-KW"/>
</dbReference>
<evidence type="ECO:0000313" key="4">
    <source>
        <dbReference type="Proteomes" id="UP000799429"/>
    </source>
</evidence>
<gene>
    <name evidence="3" type="ORF">M501DRAFT_1009812</name>
</gene>
<evidence type="ECO:0000313" key="3">
    <source>
        <dbReference type="EMBL" id="KAF2834170.1"/>
    </source>
</evidence>
<reference evidence="3" key="1">
    <citation type="journal article" date="2020" name="Stud. Mycol.">
        <title>101 Dothideomycetes genomes: a test case for predicting lifestyles and emergence of pathogens.</title>
        <authorList>
            <person name="Haridas S."/>
            <person name="Albert R."/>
            <person name="Binder M."/>
            <person name="Bloem J."/>
            <person name="Labutti K."/>
            <person name="Salamov A."/>
            <person name="Andreopoulos B."/>
            <person name="Baker S."/>
            <person name="Barry K."/>
            <person name="Bills G."/>
            <person name="Bluhm B."/>
            <person name="Cannon C."/>
            <person name="Castanera R."/>
            <person name="Culley D."/>
            <person name="Daum C."/>
            <person name="Ezra D."/>
            <person name="Gonzalez J."/>
            <person name="Henrissat B."/>
            <person name="Kuo A."/>
            <person name="Liang C."/>
            <person name="Lipzen A."/>
            <person name="Lutzoni F."/>
            <person name="Magnuson J."/>
            <person name="Mondo S."/>
            <person name="Nolan M."/>
            <person name="Ohm R."/>
            <person name="Pangilinan J."/>
            <person name="Park H.-J."/>
            <person name="Ramirez L."/>
            <person name="Alfaro M."/>
            <person name="Sun H."/>
            <person name="Tritt A."/>
            <person name="Yoshinaga Y."/>
            <person name="Zwiers L.-H."/>
            <person name="Turgeon B."/>
            <person name="Goodwin S."/>
            <person name="Spatafora J."/>
            <person name="Crous P."/>
            <person name="Grigoriev I."/>
        </authorList>
    </citation>
    <scope>NUCLEOTIDE SEQUENCE</scope>
    <source>
        <strain evidence="3">CBS 101060</strain>
    </source>
</reference>